<evidence type="ECO:0000256" key="1">
    <source>
        <dbReference type="SAM" id="MobiDB-lite"/>
    </source>
</evidence>
<dbReference type="Proteomes" id="UP000198680">
    <property type="component" value="Unassembled WGS sequence"/>
</dbReference>
<accession>A0A1G9QJB2</accession>
<dbReference type="STRING" id="1137991.SAMN05660642_01699"/>
<gene>
    <name evidence="2" type="ORF">SAMN05660642_01699</name>
</gene>
<dbReference type="EMBL" id="FNHE01000003">
    <property type="protein sequence ID" value="SDM11073.1"/>
    <property type="molecule type" value="Genomic_DNA"/>
</dbReference>
<dbReference type="PANTHER" id="PTHR43102:SF2">
    <property type="entry name" value="GAF DOMAIN-CONTAINING PROTEIN"/>
    <property type="match status" value="1"/>
</dbReference>
<dbReference type="SUPFAM" id="SSF55781">
    <property type="entry name" value="GAF domain-like"/>
    <property type="match status" value="1"/>
</dbReference>
<evidence type="ECO:0000313" key="2">
    <source>
        <dbReference type="EMBL" id="SDM11073.1"/>
    </source>
</evidence>
<proteinExistence type="predicted"/>
<dbReference type="AlphaFoldDB" id="A0A1G9QJB2"/>
<dbReference type="PANTHER" id="PTHR43102">
    <property type="entry name" value="SLR1143 PROTEIN"/>
    <property type="match status" value="1"/>
</dbReference>
<feature type="region of interest" description="Disordered" evidence="1">
    <location>
        <begin position="123"/>
        <end position="147"/>
    </location>
</feature>
<organism evidence="2 3">
    <name type="scientific">Geodermatophilus siccatus</name>
    <dbReference type="NCBI Taxonomy" id="1137991"/>
    <lineage>
        <taxon>Bacteria</taxon>
        <taxon>Bacillati</taxon>
        <taxon>Actinomycetota</taxon>
        <taxon>Actinomycetes</taxon>
        <taxon>Geodermatophilales</taxon>
        <taxon>Geodermatophilaceae</taxon>
        <taxon>Geodermatophilus</taxon>
    </lineage>
</organism>
<feature type="region of interest" description="Disordered" evidence="1">
    <location>
        <begin position="1"/>
        <end position="29"/>
    </location>
</feature>
<reference evidence="3" key="1">
    <citation type="submission" date="2016-10" db="EMBL/GenBank/DDBJ databases">
        <authorList>
            <person name="Varghese N."/>
            <person name="Submissions S."/>
        </authorList>
    </citation>
    <scope>NUCLEOTIDE SEQUENCE [LARGE SCALE GENOMIC DNA]</scope>
    <source>
        <strain evidence="3">DSM 45419</strain>
    </source>
</reference>
<evidence type="ECO:0008006" key="4">
    <source>
        <dbReference type="Google" id="ProtNLM"/>
    </source>
</evidence>
<keyword evidence="3" id="KW-1185">Reference proteome</keyword>
<evidence type="ECO:0000313" key="3">
    <source>
        <dbReference type="Proteomes" id="UP000198680"/>
    </source>
</evidence>
<name>A0A1G9QJB2_9ACTN</name>
<sequence length="199" mass="21281">MGGRHQPVKHDERECARPTADRDATADRSTASAAAQLAAVRATQLLAAAAEESFDRLTRIAQRVTGAPLAFMTVVDGVRSFWLSSQGLAPGSPTQNTVAESFCQYVLGGEPLVLADVTVDERTAATPRPSRPWACGPGPAGTRSQRPAFRSGLAGVAVLESRQARRRLRSVQVAWAVGSARGWSHGCRHRRCRRPRSGG</sequence>
<feature type="compositionally biased region" description="Basic and acidic residues" evidence="1">
    <location>
        <begin position="8"/>
        <end position="26"/>
    </location>
</feature>
<protein>
    <recommendedName>
        <fullName evidence="4">GAF domain-containing protein</fullName>
    </recommendedName>
</protein>